<dbReference type="AlphaFoldDB" id="A0A8S9KPS7"/>
<dbReference type="Proteomes" id="UP000712281">
    <property type="component" value="Unassembled WGS sequence"/>
</dbReference>
<sequence length="231" mass="25761">MLLPSSPPPSTLSAFVGLLKFVVGRLLRYWDPRGKGLKVGTNQWIGFGSELVSSTILGGKDSKGFKTRKGYWKSIGKCCTTAQETPEWPGLLIDRGAYFFDEVKIQIYQGPDAAAAEEETPPIMSDMDYSLLSPFGDQTSDSSEDEDSPFWPPRTDDMLDGGQSSAEKERLGSFYSHMEDQAVKAMKNLVPKSIRLKKIPEKLAMYRNFLLEPMTLDMSKLESPEWQDGGK</sequence>
<proteinExistence type="predicted"/>
<dbReference type="EMBL" id="QGKW02000717">
    <property type="protein sequence ID" value="KAF2596894.1"/>
    <property type="molecule type" value="Genomic_DNA"/>
</dbReference>
<name>A0A8S9KPS7_BRACR</name>
<reference evidence="2" key="1">
    <citation type="submission" date="2019-12" db="EMBL/GenBank/DDBJ databases">
        <title>Genome sequencing and annotation of Brassica cretica.</title>
        <authorList>
            <person name="Studholme D.J."/>
            <person name="Sarris P.F."/>
        </authorList>
    </citation>
    <scope>NUCLEOTIDE SEQUENCE</scope>
    <source>
        <strain evidence="2">PFS-001/15</strain>
        <tissue evidence="2">Leaf</tissue>
    </source>
</reference>
<feature type="region of interest" description="Disordered" evidence="1">
    <location>
        <begin position="134"/>
        <end position="166"/>
    </location>
</feature>
<organism evidence="2 3">
    <name type="scientific">Brassica cretica</name>
    <name type="common">Mustard</name>
    <dbReference type="NCBI Taxonomy" id="69181"/>
    <lineage>
        <taxon>Eukaryota</taxon>
        <taxon>Viridiplantae</taxon>
        <taxon>Streptophyta</taxon>
        <taxon>Embryophyta</taxon>
        <taxon>Tracheophyta</taxon>
        <taxon>Spermatophyta</taxon>
        <taxon>Magnoliopsida</taxon>
        <taxon>eudicotyledons</taxon>
        <taxon>Gunneridae</taxon>
        <taxon>Pentapetalae</taxon>
        <taxon>rosids</taxon>
        <taxon>malvids</taxon>
        <taxon>Brassicales</taxon>
        <taxon>Brassicaceae</taxon>
        <taxon>Brassiceae</taxon>
        <taxon>Brassica</taxon>
    </lineage>
</organism>
<evidence type="ECO:0000256" key="1">
    <source>
        <dbReference type="SAM" id="MobiDB-lite"/>
    </source>
</evidence>
<gene>
    <name evidence="2" type="ORF">F2Q68_00007074</name>
</gene>
<comment type="caution">
    <text evidence="2">The sequence shown here is derived from an EMBL/GenBank/DDBJ whole genome shotgun (WGS) entry which is preliminary data.</text>
</comment>
<protein>
    <recommendedName>
        <fullName evidence="4">NAC domain-containing protein</fullName>
    </recommendedName>
</protein>
<accession>A0A8S9KPS7</accession>
<evidence type="ECO:0000313" key="3">
    <source>
        <dbReference type="Proteomes" id="UP000712281"/>
    </source>
</evidence>
<evidence type="ECO:0000313" key="2">
    <source>
        <dbReference type="EMBL" id="KAF2596894.1"/>
    </source>
</evidence>
<evidence type="ECO:0008006" key="4">
    <source>
        <dbReference type="Google" id="ProtNLM"/>
    </source>
</evidence>